<keyword evidence="1" id="KW-1133">Transmembrane helix</keyword>
<proteinExistence type="predicted"/>
<dbReference type="InterPro" id="IPR018817">
    <property type="entry name" value="7TM_GPCR_serpentine_rcpt_Srz"/>
</dbReference>
<dbReference type="PANTHER" id="PTHR31720">
    <property type="entry name" value="SERPENTINE RECEPTOR, CLASS Z-RELATED"/>
    <property type="match status" value="1"/>
</dbReference>
<dbReference type="HOGENOM" id="CLU_056063_2_1_1"/>
<dbReference type="Pfam" id="PF10325">
    <property type="entry name" value="7TM_GPCR_Srz"/>
    <property type="match status" value="1"/>
</dbReference>
<feature type="transmembrane region" description="Helical" evidence="1">
    <location>
        <begin position="68"/>
        <end position="94"/>
    </location>
</feature>
<evidence type="ECO:0000313" key="2">
    <source>
        <dbReference type="EMBL" id="EGT35525.1"/>
    </source>
</evidence>
<dbReference type="Proteomes" id="UP000008068">
    <property type="component" value="Unassembled WGS sequence"/>
</dbReference>
<feature type="transmembrane region" description="Helical" evidence="1">
    <location>
        <begin position="25"/>
        <end position="47"/>
    </location>
</feature>
<dbReference type="InParanoid" id="G0NQA2"/>
<protein>
    <recommendedName>
        <fullName evidence="4">Serpentine receptor class gamma</fullName>
    </recommendedName>
</protein>
<accession>G0NQA2</accession>
<reference evidence="3" key="1">
    <citation type="submission" date="2011-07" db="EMBL/GenBank/DDBJ databases">
        <authorList>
            <consortium name="Caenorhabditis brenneri Sequencing and Analysis Consortium"/>
            <person name="Wilson R.K."/>
        </authorList>
    </citation>
    <scope>NUCLEOTIDE SEQUENCE [LARGE SCALE GENOMIC DNA]</scope>
    <source>
        <strain evidence="3">PB2801</strain>
    </source>
</reference>
<dbReference type="AlphaFoldDB" id="G0NQA2"/>
<dbReference type="OrthoDB" id="5875403at2759"/>
<dbReference type="PANTHER" id="PTHR31720:SF3">
    <property type="entry name" value="SERPENTINE RECEPTOR, CLASS Z-RELATED"/>
    <property type="match status" value="1"/>
</dbReference>
<evidence type="ECO:0008006" key="4">
    <source>
        <dbReference type="Google" id="ProtNLM"/>
    </source>
</evidence>
<keyword evidence="1" id="KW-0472">Membrane</keyword>
<keyword evidence="1" id="KW-0812">Transmembrane</keyword>
<feature type="transmembrane region" description="Helical" evidence="1">
    <location>
        <begin position="197"/>
        <end position="216"/>
    </location>
</feature>
<keyword evidence="3" id="KW-1185">Reference proteome</keyword>
<evidence type="ECO:0000256" key="1">
    <source>
        <dbReference type="SAM" id="Phobius"/>
    </source>
</evidence>
<sequence>MPGSPPESMSFWGFLTEGSGNFYEIYYIVMSFLCGTLFILFFPLYAYMIKKNREKDKDALIYPIIESFYRIMVLSFAILIVEQLIGWAWLYFGYKEQFLIMRITGIVFDGVTIILNYFFQFMLSILAIQKFFLYFFEPIRRFVELSPTKMRIGIYFLYFVFLLKLAGKLSYQVSCHSRMPICLTIKKKRYIYEDTLISFKSINIFFITTSLLYIPIMISIMKLTNLRSVKETQPQKYILWQTLAVLIAKLVTFSSFSSLFLKRFSQVHLPMYFYLYYNGYDPFADLYYFARLDWYTAPLTMQVSYSGSNKKNLEILFGFLKKKFKLGSASVEPTLFENTSTAERRGRGSTS</sequence>
<gene>
    <name evidence="2" type="ORF">CAEBREN_21922</name>
</gene>
<name>G0NQA2_CAEBE</name>
<dbReference type="EMBL" id="GL379923">
    <property type="protein sequence ID" value="EGT35525.1"/>
    <property type="molecule type" value="Genomic_DNA"/>
</dbReference>
<feature type="transmembrane region" description="Helical" evidence="1">
    <location>
        <begin position="237"/>
        <end position="261"/>
    </location>
</feature>
<evidence type="ECO:0000313" key="3">
    <source>
        <dbReference type="Proteomes" id="UP000008068"/>
    </source>
</evidence>
<feature type="transmembrane region" description="Helical" evidence="1">
    <location>
        <begin position="114"/>
        <end position="136"/>
    </location>
</feature>
<organism evidence="3">
    <name type="scientific">Caenorhabditis brenneri</name>
    <name type="common">Nematode worm</name>
    <dbReference type="NCBI Taxonomy" id="135651"/>
    <lineage>
        <taxon>Eukaryota</taxon>
        <taxon>Metazoa</taxon>
        <taxon>Ecdysozoa</taxon>
        <taxon>Nematoda</taxon>
        <taxon>Chromadorea</taxon>
        <taxon>Rhabditida</taxon>
        <taxon>Rhabditina</taxon>
        <taxon>Rhabditomorpha</taxon>
        <taxon>Rhabditoidea</taxon>
        <taxon>Rhabditidae</taxon>
        <taxon>Peloderinae</taxon>
        <taxon>Caenorhabditis</taxon>
    </lineage>
</organism>